<feature type="signal peptide" evidence="4">
    <location>
        <begin position="1"/>
        <end position="23"/>
    </location>
</feature>
<dbReference type="InterPro" id="IPR036942">
    <property type="entry name" value="Beta-barrel_TonB_sf"/>
</dbReference>
<dbReference type="EMBL" id="SSNZ01000002">
    <property type="protein sequence ID" value="THF51460.1"/>
    <property type="molecule type" value="Genomic_DNA"/>
</dbReference>
<evidence type="ECO:0000313" key="6">
    <source>
        <dbReference type="Proteomes" id="UP000307507"/>
    </source>
</evidence>
<evidence type="ECO:0000256" key="4">
    <source>
        <dbReference type="SAM" id="SignalP"/>
    </source>
</evidence>
<feature type="chain" id="PRO_5020668645" evidence="4">
    <location>
        <begin position="24"/>
        <end position="585"/>
    </location>
</feature>
<sequence>MTKTIQYKIAFVLLLAGSQTLFAQKKDENLGTEVVNVVKPYTPTISDAFKVKETPTIDDEDNTQKKEIQYNIFSFPVASTFTPSKGKAAGVDKAQKEKLYNNYATLGFGNYAAVNGELFVTKNLSNNEYVAGMFRHMSSQGGIKDVLLDDKYYTTSVDLTYGSKQRDFDWNVDLGYQHQLYNWYGLPTDYLTFDDPNMLAAINPQQTYQTLKLGGRLGMKDSYFNEATLQFKRFWDAKGSAENRFFIKPSIDFEFKDNKFKTDFVVDYVGGNFKKDYYNLPDSEMKYSYLNFGVQPSVLLKEGDLSVQLGAGLFYNMGKLNNESEGKFYVYPNVKASYKVVGDVMIAYAGAEGGLKQNTYADFVGENQFVAPNLVIAPTSEQYDIYVGLKGKLANNVAYNVRGSYKSDDDKAFFKSNIYDTANTNTEGYVYGNSFGVVYDKLKTISFFGELKMDFSKNVSFGINGTFNSFTTDLEQAWNMPTVKIGADFDFNITEKWYAGTNIFFVGDRKDQFMYTDVSLTEPLFKTVTLDSYFDLNAHVGYKHNERLTAYLKANNLASQNYQRWLNYPVQGFQFLIGASYKFDF</sequence>
<accession>A0A4V3W8J1</accession>
<comment type="caution">
    <text evidence="5">The sequence shown here is derived from an EMBL/GenBank/DDBJ whole genome shotgun (WGS) entry which is preliminary data.</text>
</comment>
<name>A0A4V3W8J1_9FLAO</name>
<dbReference type="AlphaFoldDB" id="A0A4V3W8J1"/>
<evidence type="ECO:0000256" key="1">
    <source>
        <dbReference type="ARBA" id="ARBA00004442"/>
    </source>
</evidence>
<protein>
    <submittedName>
        <fullName evidence="5">TonB-dependent receptor</fullName>
    </submittedName>
</protein>
<dbReference type="GO" id="GO:0009279">
    <property type="term" value="C:cell outer membrane"/>
    <property type="evidence" value="ECO:0007669"/>
    <property type="project" value="UniProtKB-SubCell"/>
</dbReference>
<organism evidence="5 6">
    <name type="scientific">Flavobacterium supellecticarium</name>
    <dbReference type="NCBI Taxonomy" id="2565924"/>
    <lineage>
        <taxon>Bacteria</taxon>
        <taxon>Pseudomonadati</taxon>
        <taxon>Bacteroidota</taxon>
        <taxon>Flavobacteriia</taxon>
        <taxon>Flavobacteriales</taxon>
        <taxon>Flavobacteriaceae</taxon>
        <taxon>Flavobacterium</taxon>
    </lineage>
</organism>
<reference evidence="5 6" key="1">
    <citation type="submission" date="2019-04" db="EMBL/GenBank/DDBJ databases">
        <title>Flavobacterium sp. nov. isolated from construction timber.</title>
        <authorList>
            <person name="Lin S.-Y."/>
            <person name="Chang C.-T."/>
            <person name="Young C.-C."/>
        </authorList>
    </citation>
    <scope>NUCLEOTIDE SEQUENCE [LARGE SCALE GENOMIC DNA]</scope>
    <source>
        <strain evidence="5 6">CC-CTC003</strain>
    </source>
</reference>
<dbReference type="SUPFAM" id="SSF56935">
    <property type="entry name" value="Porins"/>
    <property type="match status" value="1"/>
</dbReference>
<proteinExistence type="predicted"/>
<comment type="subcellular location">
    <subcellularLocation>
        <location evidence="1">Cell outer membrane</location>
    </subcellularLocation>
</comment>
<keyword evidence="5" id="KW-0675">Receptor</keyword>
<evidence type="ECO:0000256" key="3">
    <source>
        <dbReference type="ARBA" id="ARBA00023237"/>
    </source>
</evidence>
<keyword evidence="4" id="KW-0732">Signal</keyword>
<dbReference type="RefSeq" id="WP_136402444.1">
    <property type="nucleotide sequence ID" value="NZ_SSNZ01000002.1"/>
</dbReference>
<dbReference type="Proteomes" id="UP000307507">
    <property type="component" value="Unassembled WGS sequence"/>
</dbReference>
<dbReference type="Gene3D" id="2.40.170.20">
    <property type="entry name" value="TonB-dependent receptor, beta-barrel domain"/>
    <property type="match status" value="1"/>
</dbReference>
<keyword evidence="2" id="KW-0472">Membrane</keyword>
<evidence type="ECO:0000256" key="2">
    <source>
        <dbReference type="ARBA" id="ARBA00023136"/>
    </source>
</evidence>
<keyword evidence="3" id="KW-0998">Cell outer membrane</keyword>
<keyword evidence="6" id="KW-1185">Reference proteome</keyword>
<dbReference type="OrthoDB" id="1264254at2"/>
<evidence type="ECO:0000313" key="5">
    <source>
        <dbReference type="EMBL" id="THF51460.1"/>
    </source>
</evidence>
<gene>
    <name evidence="5" type="ORF">E6C50_06775</name>
</gene>